<evidence type="ECO:0000256" key="1">
    <source>
        <dbReference type="ARBA" id="ARBA00022837"/>
    </source>
</evidence>
<comment type="caution">
    <text evidence="7">The sequence shown here is derived from an EMBL/GenBank/DDBJ whole genome shotgun (WGS) entry which is preliminary data.</text>
</comment>
<comment type="similarity">
    <text evidence="2">Belongs to the TRAFAC class myosin-kinesin ATPase superfamily. Kinesin family.</text>
</comment>
<feature type="domain" description="EF-hand" evidence="6">
    <location>
        <begin position="466"/>
        <end position="501"/>
    </location>
</feature>
<dbReference type="GO" id="GO:0005874">
    <property type="term" value="C:microtubule"/>
    <property type="evidence" value="ECO:0007669"/>
    <property type="project" value="TreeGrafter"/>
</dbReference>
<dbReference type="SMART" id="SM00129">
    <property type="entry name" value="KISc"/>
    <property type="match status" value="1"/>
</dbReference>
<keyword evidence="2" id="KW-0067">ATP-binding</keyword>
<evidence type="ECO:0000313" key="8">
    <source>
        <dbReference type="Proteomes" id="UP000037460"/>
    </source>
</evidence>
<dbReference type="Gene3D" id="1.20.5.190">
    <property type="match status" value="1"/>
</dbReference>
<dbReference type="GO" id="GO:0005871">
    <property type="term" value="C:kinesin complex"/>
    <property type="evidence" value="ECO:0007669"/>
    <property type="project" value="TreeGrafter"/>
</dbReference>
<feature type="compositionally biased region" description="Acidic residues" evidence="4">
    <location>
        <begin position="1382"/>
        <end position="1393"/>
    </location>
</feature>
<dbReference type="PROSITE" id="PS50067">
    <property type="entry name" value="KINESIN_MOTOR_2"/>
    <property type="match status" value="1"/>
</dbReference>
<proteinExistence type="inferred from homology"/>
<keyword evidence="8" id="KW-1185">Reference proteome</keyword>
<dbReference type="SMART" id="SM00015">
    <property type="entry name" value="IQ"/>
    <property type="match status" value="5"/>
</dbReference>
<dbReference type="InterPro" id="IPR027417">
    <property type="entry name" value="P-loop_NTPase"/>
</dbReference>
<feature type="compositionally biased region" description="Low complexity" evidence="4">
    <location>
        <begin position="841"/>
        <end position="856"/>
    </location>
</feature>
<evidence type="ECO:0000256" key="2">
    <source>
        <dbReference type="PROSITE-ProRule" id="PRU00283"/>
    </source>
</evidence>
<feature type="region of interest" description="Disordered" evidence="4">
    <location>
        <begin position="1154"/>
        <end position="1177"/>
    </location>
</feature>
<dbReference type="GO" id="GO:0007018">
    <property type="term" value="P:microtubule-based movement"/>
    <property type="evidence" value="ECO:0007669"/>
    <property type="project" value="InterPro"/>
</dbReference>
<dbReference type="PRINTS" id="PR00380">
    <property type="entry name" value="KINESINHEAVY"/>
</dbReference>
<dbReference type="PROSITE" id="PS50222">
    <property type="entry name" value="EF_HAND_2"/>
    <property type="match status" value="1"/>
</dbReference>
<name>A0A0M0J8S4_9EUKA</name>
<evidence type="ECO:0000259" key="5">
    <source>
        <dbReference type="PROSITE" id="PS50067"/>
    </source>
</evidence>
<feature type="region of interest" description="Disordered" evidence="4">
    <location>
        <begin position="112"/>
        <end position="232"/>
    </location>
</feature>
<gene>
    <name evidence="7" type="ORF">Ctob_007219</name>
</gene>
<dbReference type="InterPro" id="IPR001752">
    <property type="entry name" value="Kinesin_motor_dom"/>
</dbReference>
<dbReference type="PROSITE" id="PS50096">
    <property type="entry name" value="IQ"/>
    <property type="match status" value="4"/>
</dbReference>
<dbReference type="Proteomes" id="UP000037460">
    <property type="component" value="Unassembled WGS sequence"/>
</dbReference>
<organism evidence="7 8">
    <name type="scientific">Chrysochromulina tobinii</name>
    <dbReference type="NCBI Taxonomy" id="1460289"/>
    <lineage>
        <taxon>Eukaryota</taxon>
        <taxon>Haptista</taxon>
        <taxon>Haptophyta</taxon>
        <taxon>Prymnesiophyceae</taxon>
        <taxon>Prymnesiales</taxon>
        <taxon>Chrysochromulinaceae</taxon>
        <taxon>Chrysochromulina</taxon>
    </lineage>
</organism>
<keyword evidence="2" id="KW-0505">Motor protein</keyword>
<keyword evidence="3" id="KW-0175">Coiled coil</keyword>
<feature type="region of interest" description="Disordered" evidence="4">
    <location>
        <begin position="1277"/>
        <end position="1326"/>
    </location>
</feature>
<feature type="region of interest" description="Disordered" evidence="4">
    <location>
        <begin position="383"/>
        <end position="405"/>
    </location>
</feature>
<keyword evidence="1" id="KW-0106">Calcium</keyword>
<dbReference type="InterPro" id="IPR002048">
    <property type="entry name" value="EF_hand_dom"/>
</dbReference>
<dbReference type="Pfam" id="PF00225">
    <property type="entry name" value="Kinesin"/>
    <property type="match status" value="1"/>
</dbReference>
<dbReference type="InterPro" id="IPR018247">
    <property type="entry name" value="EF_Hand_1_Ca_BS"/>
</dbReference>
<dbReference type="GO" id="GO:0003777">
    <property type="term" value="F:microtubule motor activity"/>
    <property type="evidence" value="ECO:0007669"/>
    <property type="project" value="InterPro"/>
</dbReference>
<protein>
    <submittedName>
        <fullName evidence="7">Kinesin-like protein kin12b-like protein</fullName>
    </submittedName>
</protein>
<dbReference type="PROSITE" id="PS00018">
    <property type="entry name" value="EF_HAND_1"/>
    <property type="match status" value="1"/>
</dbReference>
<evidence type="ECO:0000259" key="6">
    <source>
        <dbReference type="PROSITE" id="PS50222"/>
    </source>
</evidence>
<dbReference type="GO" id="GO:0005509">
    <property type="term" value="F:calcium ion binding"/>
    <property type="evidence" value="ECO:0007669"/>
    <property type="project" value="InterPro"/>
</dbReference>
<dbReference type="SUPFAM" id="SSF52540">
    <property type="entry name" value="P-loop containing nucleoside triphosphate hydrolases"/>
    <property type="match status" value="1"/>
</dbReference>
<feature type="region of interest" description="Disordered" evidence="4">
    <location>
        <begin position="528"/>
        <end position="548"/>
    </location>
</feature>
<keyword evidence="2" id="KW-0547">Nucleotide-binding</keyword>
<dbReference type="InterPro" id="IPR011992">
    <property type="entry name" value="EF-hand-dom_pair"/>
</dbReference>
<dbReference type="InterPro" id="IPR027640">
    <property type="entry name" value="Kinesin-like_fam"/>
</dbReference>
<evidence type="ECO:0000256" key="4">
    <source>
        <dbReference type="SAM" id="MobiDB-lite"/>
    </source>
</evidence>
<dbReference type="PANTHER" id="PTHR24115:SF1004">
    <property type="entry name" value="KINESIN-LIKE PROTEIN KIF15"/>
    <property type="match status" value="1"/>
</dbReference>
<dbReference type="PANTHER" id="PTHR24115">
    <property type="entry name" value="KINESIN-RELATED"/>
    <property type="match status" value="1"/>
</dbReference>
<feature type="compositionally biased region" description="Polar residues" evidence="4">
    <location>
        <begin position="132"/>
        <end position="143"/>
    </location>
</feature>
<feature type="compositionally biased region" description="Gly residues" evidence="4">
    <location>
        <begin position="1160"/>
        <end position="1173"/>
    </location>
</feature>
<evidence type="ECO:0000256" key="3">
    <source>
        <dbReference type="SAM" id="Coils"/>
    </source>
</evidence>
<dbReference type="Gene3D" id="3.40.850.10">
    <property type="entry name" value="Kinesin motor domain"/>
    <property type="match status" value="1"/>
</dbReference>
<reference evidence="8" key="1">
    <citation type="journal article" date="2015" name="PLoS Genet.">
        <title>Genome Sequence and Transcriptome Analyses of Chrysochromulina tobin: Metabolic Tools for Enhanced Algal Fitness in the Prominent Order Prymnesiales (Haptophyceae).</title>
        <authorList>
            <person name="Hovde B.T."/>
            <person name="Deodato C.R."/>
            <person name="Hunsperger H.M."/>
            <person name="Ryken S.A."/>
            <person name="Yost W."/>
            <person name="Jha R.K."/>
            <person name="Patterson J."/>
            <person name="Monnat R.J. Jr."/>
            <person name="Barlow S.B."/>
            <person name="Starkenburg S.R."/>
            <person name="Cattolico R.A."/>
        </authorList>
    </citation>
    <scope>NUCLEOTIDE SEQUENCE</scope>
    <source>
        <strain evidence="8">CCMP291</strain>
    </source>
</reference>
<dbReference type="SUPFAM" id="SSF47473">
    <property type="entry name" value="EF-hand"/>
    <property type="match status" value="1"/>
</dbReference>
<feature type="region of interest" description="Disordered" evidence="4">
    <location>
        <begin position="1342"/>
        <end position="1423"/>
    </location>
</feature>
<feature type="compositionally biased region" description="Low complexity" evidence="4">
    <location>
        <begin position="1303"/>
        <end position="1322"/>
    </location>
</feature>
<feature type="region of interest" description="Disordered" evidence="4">
    <location>
        <begin position="811"/>
        <end position="910"/>
    </location>
</feature>
<dbReference type="GO" id="GO:0008017">
    <property type="term" value="F:microtubule binding"/>
    <property type="evidence" value="ECO:0007669"/>
    <property type="project" value="InterPro"/>
</dbReference>
<dbReference type="EMBL" id="JWZX01003233">
    <property type="protein sequence ID" value="KOO22971.1"/>
    <property type="molecule type" value="Genomic_DNA"/>
</dbReference>
<dbReference type="GO" id="GO:0016887">
    <property type="term" value="F:ATP hydrolysis activity"/>
    <property type="evidence" value="ECO:0007669"/>
    <property type="project" value="TreeGrafter"/>
</dbReference>
<feature type="compositionally biased region" description="Basic residues" evidence="4">
    <location>
        <begin position="112"/>
        <end position="124"/>
    </location>
</feature>
<sequence length="1508" mass="160104">MLHAELKEKQKQKAVVRLQALARGRSTRAILKVTRGEVQVAGTDDYVAKRQPRTQEEDRAFWKAQNAERLAREQAAAKTEKLAQTLGRPKLERAATTIGKVLRGRIERKKLKAKGKLPKGKPKANGKPATQGFDSTGLTSTPKMTPKAAPKGGTPRRGGLATPIKGTPRRGGLATPIKGTPRKGAAVLGASPTKGTPRRGGVGGSPRKGTPRRAQGPTPRKGHGVTKGGVTKGGVAARAKALKTRTLLHAGSRHLIRSGSWDAVEALMAAGRLSENEPASDRLVTKMALEELSSLSIEELTLAARHAAVVKLQSVARGNAKREHVRQLRAQAAATKRKLAAAAMQEDKERARAAKLAAAEAEAAAAVVPEETTGFRSLVVAPPPPSEFSSSPSPPRLKAVAASASPPLPVPLPAAAAALPLRKEQHRTKVAAGRPASRVVPVSTLPEVSAAHAHPLRQRLIKELDERKLRIVDLFYSWDGDENGTVTLEEFEEAMDDFGLDPTTFDGRSFFGALDANHDGLPHGALLQQVEPPSPAKPPVASRTAASKPLLLQNSVQREIDRALAVGQERHAIRIQAAMRRRIVMRTMGVVKSVCVLLQSAARARLARKHVHNHPKRLAVLRIQALVRGKLMRRRLGHVFHELHKHRQVMIIRDALIAARINNRKRLITAAVHEHFPDCLHRRADMLVDALRVNLRNKRSREALKAVHAKIEEMRAERAASRALLSEGYDWRAALRNVKVWEEGEQQIVVAEKIGGFVSPEKIGDLTTAMTTAMSSKANPTVSPLGIRKWGTAAVDVTGAGSADSFVTSCEGDGSLRSVSLHSPIGRTRVERHSWHGTSHPSSRPSSRPATSSRPSSTRRARFSLGRDGKVLEEMIQLPERAESPTKDRRAESPQPRCPRSPDRSGAEDADEIDEIDEIDELSPDGVLTAASVRLSKRSAGGHSPRFRPTKAEAEPASAAAYASLCAEATEGLLRGESATLIAFGAPGTGKTHTLFGPTSHLSNAANTSAWQEWGLLPRASHHLFTRASAVGGVEGLFGLGATVTCTFLEVTDDAIYDLLGKNGRPLRLRESAKLGVHVPEATQRLVEWEEDVMRALLIGLQNRADAGHRTPSSRSGAGGGAHAIFTLTVSVRVGASGEMQHSSLQLVDLGAAEAHRPGSGSGTGSGGTGGTVGKPPANTSLSALNTCINALAESTAFSSTLPSTTNPNPQGVPYRDSKLTWLLRDALGGDAIGAARPMQTIFVACCGAEPGKLPHSINSLRFAQRCRQARVWVADASPAPPSTPPLALQQRSPAADVVSPGASSVATSPPDTAASPPDSAAYGLATPPRSAAKRMRDAEIGGGGISHFLRSTPPSHGADSREMTASSPGVMPSGAVYVSPFDEDVSSDEEGESPPTSPPKPMHLRSAEHKTTSGADPVDNLPSSHAAEAAVLREKLATVQAQQMGSERPTVRSMIEATLAAEAAESATPLGGEGFVALQSAHAHMVLLEARLAELATAPPAVPLREI</sequence>
<dbReference type="Pfam" id="PF00612">
    <property type="entry name" value="IQ"/>
    <property type="match status" value="1"/>
</dbReference>
<feature type="domain" description="Kinesin motor" evidence="5">
    <location>
        <begin position="926"/>
        <end position="1270"/>
    </location>
</feature>
<dbReference type="InterPro" id="IPR036961">
    <property type="entry name" value="Kinesin_motor_dom_sf"/>
</dbReference>
<evidence type="ECO:0000313" key="7">
    <source>
        <dbReference type="EMBL" id="KOO22971.1"/>
    </source>
</evidence>
<accession>A0A0M0J8S4</accession>
<feature type="coiled-coil region" evidence="3">
    <location>
        <begin position="325"/>
        <end position="364"/>
    </location>
</feature>
<feature type="compositionally biased region" description="Basic and acidic residues" evidence="4">
    <location>
        <begin position="880"/>
        <end position="892"/>
    </location>
</feature>
<dbReference type="GO" id="GO:0005524">
    <property type="term" value="F:ATP binding"/>
    <property type="evidence" value="ECO:0007669"/>
    <property type="project" value="UniProtKB-UniRule"/>
</dbReference>
<dbReference type="Gene3D" id="1.10.238.10">
    <property type="entry name" value="EF-hand"/>
    <property type="match status" value="1"/>
</dbReference>
<dbReference type="InterPro" id="IPR000048">
    <property type="entry name" value="IQ_motif_EF-hand-BS"/>
</dbReference>
<feature type="binding site" evidence="2">
    <location>
        <begin position="985"/>
        <end position="992"/>
    </location>
    <ligand>
        <name>ATP</name>
        <dbReference type="ChEBI" id="CHEBI:30616"/>
    </ligand>
</feature>